<keyword evidence="3" id="KW-1185">Reference proteome</keyword>
<feature type="region of interest" description="Disordered" evidence="1">
    <location>
        <begin position="57"/>
        <end position="80"/>
    </location>
</feature>
<evidence type="ECO:0000313" key="3">
    <source>
        <dbReference type="Proteomes" id="UP001056610"/>
    </source>
</evidence>
<gene>
    <name evidence="2" type="ORF">M5I08_13570</name>
</gene>
<protein>
    <recommendedName>
        <fullName evidence="4">Antitoxin</fullName>
    </recommendedName>
</protein>
<dbReference type="EMBL" id="CP097320">
    <property type="protein sequence ID" value="UQX09443.1"/>
    <property type="molecule type" value="Genomic_DNA"/>
</dbReference>
<sequence length="80" mass="8766">MADVTTIKVSKALRDRIAAGAANEGLTAQSFLQSLIDTHERNKRLAAVAAAYRESSDEDLESWREETEDWATVDADGLGR</sequence>
<name>A0ABY4QGG7_9MYCO</name>
<organism evidence="2 3">
    <name type="scientific">Candidatus Mycobacterium methanotrophicum</name>
    <dbReference type="NCBI Taxonomy" id="2943498"/>
    <lineage>
        <taxon>Bacteria</taxon>
        <taxon>Bacillati</taxon>
        <taxon>Actinomycetota</taxon>
        <taxon>Actinomycetes</taxon>
        <taxon>Mycobacteriales</taxon>
        <taxon>Mycobacteriaceae</taxon>
        <taxon>Mycobacterium</taxon>
    </lineage>
</organism>
<reference evidence="2" key="1">
    <citation type="submission" date="2022-05" db="EMBL/GenBank/DDBJ databases">
        <title>A methanotrophic Mycobacterium dominates a cave microbial ecosystem.</title>
        <authorList>
            <person name="Van Spanning R.J.M."/>
            <person name="Guan Q."/>
            <person name="Melkonian C."/>
            <person name="Gallant J."/>
            <person name="Polerecky L."/>
            <person name="Flot J.-F."/>
            <person name="Brandt B.W."/>
            <person name="Braster M."/>
            <person name="Iturbe Espinoza P."/>
            <person name="Aerts J."/>
            <person name="Meima-Franke M."/>
            <person name="Piersma S.R."/>
            <person name="Bunduc C."/>
            <person name="Ummels R."/>
            <person name="Pain A."/>
            <person name="Fleming E.J."/>
            <person name="van der Wel N."/>
            <person name="Gherman V.D."/>
            <person name="Sarbu S.M."/>
            <person name="Bodelier P.L.E."/>
            <person name="Bitter W."/>
        </authorList>
    </citation>
    <scope>NUCLEOTIDE SEQUENCE</scope>
    <source>
        <strain evidence="2">Sulfur Cave</strain>
    </source>
</reference>
<dbReference type="Proteomes" id="UP001056610">
    <property type="component" value="Chromosome"/>
</dbReference>
<feature type="compositionally biased region" description="Acidic residues" evidence="1">
    <location>
        <begin position="57"/>
        <end position="71"/>
    </location>
</feature>
<evidence type="ECO:0000313" key="2">
    <source>
        <dbReference type="EMBL" id="UQX09443.1"/>
    </source>
</evidence>
<proteinExistence type="predicted"/>
<evidence type="ECO:0000256" key="1">
    <source>
        <dbReference type="SAM" id="MobiDB-lite"/>
    </source>
</evidence>
<evidence type="ECO:0008006" key="4">
    <source>
        <dbReference type="Google" id="ProtNLM"/>
    </source>
</evidence>
<accession>A0ABY4QGG7</accession>
<dbReference type="RefSeq" id="WP_219069287.1">
    <property type="nucleotide sequence ID" value="NZ_CAJUXY010000053.1"/>
</dbReference>